<dbReference type="InterPro" id="IPR011009">
    <property type="entry name" value="Kinase-like_dom_sf"/>
</dbReference>
<proteinExistence type="predicted"/>
<evidence type="ECO:0008006" key="3">
    <source>
        <dbReference type="Google" id="ProtNLM"/>
    </source>
</evidence>
<protein>
    <recommendedName>
        <fullName evidence="3">Protein kinase domain-containing protein</fullName>
    </recommendedName>
</protein>
<reference evidence="1 2" key="1">
    <citation type="journal article" date="2021" name="Int. J. Syst. Evol. Microbiol.">
        <title>Amazonocrinis nigriterrae gen. nov., sp. nov., Atlanticothrix silvestris gen. nov., sp. nov. and Dendronalium phyllosphericum gen. nov., sp. nov., nostocacean cyanobacteria from Brazilian environments.</title>
        <authorList>
            <person name="Alvarenga D.O."/>
            <person name="Andreote A.P.D."/>
            <person name="Branco L.H.Z."/>
            <person name="Delbaje E."/>
            <person name="Cruz R.B."/>
            <person name="Varani A.M."/>
            <person name="Fiore M.F."/>
        </authorList>
    </citation>
    <scope>NUCLEOTIDE SEQUENCE [LARGE SCALE GENOMIC DNA]</scope>
    <source>
        <strain evidence="1 2">CENA369</strain>
    </source>
</reference>
<evidence type="ECO:0000313" key="1">
    <source>
        <dbReference type="EMBL" id="MBH8572719.1"/>
    </source>
</evidence>
<dbReference type="AlphaFoldDB" id="A0A8J7LEF3"/>
<dbReference type="Gene3D" id="1.10.510.10">
    <property type="entry name" value="Transferase(Phosphotransferase) domain 1"/>
    <property type="match status" value="1"/>
</dbReference>
<organism evidence="1 2">
    <name type="scientific">Dendronalium phyllosphericum CENA369</name>
    <dbReference type="NCBI Taxonomy" id="1725256"/>
    <lineage>
        <taxon>Bacteria</taxon>
        <taxon>Bacillati</taxon>
        <taxon>Cyanobacteriota</taxon>
        <taxon>Cyanophyceae</taxon>
        <taxon>Nostocales</taxon>
        <taxon>Nostocaceae</taxon>
        <taxon>Dendronalium</taxon>
        <taxon>Dendronalium phyllosphericum</taxon>
    </lineage>
</organism>
<keyword evidence="2" id="KW-1185">Reference proteome</keyword>
<dbReference type="EMBL" id="JAECZA010000017">
    <property type="protein sequence ID" value="MBH8572719.1"/>
    <property type="molecule type" value="Genomic_DNA"/>
</dbReference>
<sequence>MLRNDLEFRIEKYFQLSSQLAGLDNTQLRSLFDDSESGISSLNSGRNYTIVLGQSKVFVKRIPITNIEYENLFSTKNLYNLPTYFNYGVGSIGLGVFRELLTHIKTTNWVLEGAIASFPLMYHYRIIPFFGQRGDVDMENYKSFVEYWGNNASIGNYVLDRANANYELILFLEYIPHVLATWLQENPNKLQKSLDELHKTITFLRTKGIIHFDTHFYNILTDGKRTYLTDFGLVLDKSFALTNDEESFFKENQFYDYGEVLRNLGHLIRSSYDSCSENDKRRIMEKYDIKEGLKPYELGSVLLDNIEQLYADGIMELDNFYVASIVKYRSIIALMQNFFVDMWNNKKNTKFPHVKLLQLLEETGFILNGDS</sequence>
<comment type="caution">
    <text evidence="1">The sequence shown here is derived from an EMBL/GenBank/DDBJ whole genome shotgun (WGS) entry which is preliminary data.</text>
</comment>
<dbReference type="SUPFAM" id="SSF56112">
    <property type="entry name" value="Protein kinase-like (PK-like)"/>
    <property type="match status" value="1"/>
</dbReference>
<dbReference type="RefSeq" id="WP_214431545.1">
    <property type="nucleotide sequence ID" value="NZ_CAWPUQ010000079.1"/>
</dbReference>
<accession>A0A8J7LEF3</accession>
<dbReference type="Proteomes" id="UP000662314">
    <property type="component" value="Unassembled WGS sequence"/>
</dbReference>
<name>A0A8J7LEF3_9NOST</name>
<evidence type="ECO:0000313" key="2">
    <source>
        <dbReference type="Proteomes" id="UP000662314"/>
    </source>
</evidence>
<gene>
    <name evidence="1" type="ORF">I8752_06770</name>
</gene>